<name>A0A4S8RVN1_9FLAO</name>
<evidence type="ECO:0000313" key="2">
    <source>
        <dbReference type="EMBL" id="THV61305.1"/>
    </source>
</evidence>
<reference evidence="2 3" key="1">
    <citation type="submission" date="2019-03" db="EMBL/GenBank/DDBJ databases">
        <title>Muricauda SCR12 sp.nov, a marine bacterium isolated from Pacific Ocean:the Okinawa trough.</title>
        <authorList>
            <person name="Liu L."/>
        </authorList>
    </citation>
    <scope>NUCLEOTIDE SEQUENCE [LARGE SCALE GENOMIC DNA]</scope>
    <source>
        <strain evidence="2 3">SCR12</strain>
    </source>
</reference>
<dbReference type="EMBL" id="SNTZ01000001">
    <property type="protein sequence ID" value="THV61305.1"/>
    <property type="molecule type" value="Genomic_DNA"/>
</dbReference>
<dbReference type="Pfam" id="PF09407">
    <property type="entry name" value="AbiEi_1"/>
    <property type="match status" value="1"/>
</dbReference>
<sequence length="263" mass="30214">MIGHDISDYLYEIQAQGRYAVSLQELRERFGPNEKAIAQKLHRLKKENELAQIRKEFYVIVPPQYSHQGILPTTYYLDDMMNFLNREYYLGLYSAAALHGAGHQQPMQSQIIIKKPALRDIKAKNQHLEFFTKGSWKSDWLEQKKTDAGYVLVSTPELTAVDLVHYHKQIGGLNRVIPVLEELSENFKSSRILAIAKESSLPTIQRLGYLLEQLSETKLVDNLSTFLRANKTNTAPLSLSHKNKSGFTDDKWNLIINTEMDFS</sequence>
<dbReference type="AlphaFoldDB" id="A0A4S8RVN1"/>
<protein>
    <recommendedName>
        <fullName evidence="1">AbiEi antitoxin C-terminal domain-containing protein</fullName>
    </recommendedName>
</protein>
<evidence type="ECO:0000259" key="1">
    <source>
        <dbReference type="Pfam" id="PF09407"/>
    </source>
</evidence>
<gene>
    <name evidence="2" type="ORF">EZV76_02970</name>
</gene>
<keyword evidence="3" id="KW-1185">Reference proteome</keyword>
<feature type="domain" description="AbiEi antitoxin C-terminal" evidence="1">
    <location>
        <begin position="71"/>
        <end position="212"/>
    </location>
</feature>
<dbReference type="OrthoDB" id="42441at2"/>
<accession>A0A4S8RVN1</accession>
<dbReference type="Proteomes" id="UP000310406">
    <property type="component" value="Unassembled WGS sequence"/>
</dbReference>
<dbReference type="InterPro" id="IPR018547">
    <property type="entry name" value="AbiEi_C"/>
</dbReference>
<comment type="caution">
    <text evidence="2">The sequence shown here is derived from an EMBL/GenBank/DDBJ whole genome shotgun (WGS) entry which is preliminary data.</text>
</comment>
<organism evidence="2 3">
    <name type="scientific">Flagellimonas alvinocaridis</name>
    <dbReference type="NCBI Taxonomy" id="2530200"/>
    <lineage>
        <taxon>Bacteria</taxon>
        <taxon>Pseudomonadati</taxon>
        <taxon>Bacteroidota</taxon>
        <taxon>Flavobacteriia</taxon>
        <taxon>Flavobacteriales</taxon>
        <taxon>Flavobacteriaceae</taxon>
        <taxon>Flagellimonas</taxon>
    </lineage>
</organism>
<dbReference type="RefSeq" id="WP_136565088.1">
    <property type="nucleotide sequence ID" value="NZ_SNTZ01000001.1"/>
</dbReference>
<evidence type="ECO:0000313" key="3">
    <source>
        <dbReference type="Proteomes" id="UP000310406"/>
    </source>
</evidence>
<proteinExistence type="predicted"/>